<dbReference type="PANTHER" id="PTHR43794:SF11">
    <property type="entry name" value="AMIDOHYDROLASE-RELATED DOMAIN-CONTAINING PROTEIN"/>
    <property type="match status" value="1"/>
</dbReference>
<dbReference type="PANTHER" id="PTHR43794">
    <property type="entry name" value="AMINOHYDROLASE SSNA-RELATED"/>
    <property type="match status" value="1"/>
</dbReference>
<proteinExistence type="predicted"/>
<reference evidence="3 4" key="1">
    <citation type="journal article" date="2019" name="Int. J. Syst. Evol. Microbiol.">
        <title>The Global Catalogue of Microorganisms (GCM) 10K type strain sequencing project: providing services to taxonomists for standard genome sequencing and annotation.</title>
        <authorList>
            <consortium name="The Broad Institute Genomics Platform"/>
            <consortium name="The Broad Institute Genome Sequencing Center for Infectious Disease"/>
            <person name="Wu L."/>
            <person name="Ma J."/>
        </authorList>
    </citation>
    <scope>NUCLEOTIDE SEQUENCE [LARGE SCALE GENOMIC DNA]</scope>
    <source>
        <strain evidence="3 4">JCM 16014</strain>
    </source>
</reference>
<dbReference type="NCBIfam" id="NF006056">
    <property type="entry name" value="PRK08204.1"/>
    <property type="match status" value="1"/>
</dbReference>
<dbReference type="EMBL" id="BAAAQN010000010">
    <property type="protein sequence ID" value="GAA2024222.1"/>
    <property type="molecule type" value="Genomic_DNA"/>
</dbReference>
<dbReference type="SUPFAM" id="SSF51556">
    <property type="entry name" value="Metallo-dependent hydrolases"/>
    <property type="match status" value="1"/>
</dbReference>
<dbReference type="Gene3D" id="2.30.40.10">
    <property type="entry name" value="Urease, subunit C, domain 1"/>
    <property type="match status" value="1"/>
</dbReference>
<evidence type="ECO:0000256" key="1">
    <source>
        <dbReference type="ARBA" id="ARBA00022801"/>
    </source>
</evidence>
<organism evidence="3 4">
    <name type="scientific">Catenulispora yoronensis</name>
    <dbReference type="NCBI Taxonomy" id="450799"/>
    <lineage>
        <taxon>Bacteria</taxon>
        <taxon>Bacillati</taxon>
        <taxon>Actinomycetota</taxon>
        <taxon>Actinomycetes</taxon>
        <taxon>Catenulisporales</taxon>
        <taxon>Catenulisporaceae</taxon>
        <taxon>Catenulispora</taxon>
    </lineage>
</organism>
<feature type="domain" description="Amidohydrolase-related" evidence="2">
    <location>
        <begin position="61"/>
        <end position="402"/>
    </location>
</feature>
<comment type="caution">
    <text evidence="3">The sequence shown here is derived from an EMBL/GenBank/DDBJ whole genome shotgun (WGS) entry which is preliminary data.</text>
</comment>
<evidence type="ECO:0000259" key="2">
    <source>
        <dbReference type="Pfam" id="PF01979"/>
    </source>
</evidence>
<keyword evidence="4" id="KW-1185">Reference proteome</keyword>
<accession>A0ABN2TXK7</accession>
<dbReference type="SUPFAM" id="SSF51338">
    <property type="entry name" value="Composite domain of metallo-dependent hydrolases"/>
    <property type="match status" value="1"/>
</dbReference>
<gene>
    <name evidence="3" type="ORF">GCM10009839_22500</name>
</gene>
<name>A0ABN2TXK7_9ACTN</name>
<protein>
    <submittedName>
        <fullName evidence="3">Amidohydrolase family protein</fullName>
    </submittedName>
</protein>
<dbReference type="InterPro" id="IPR006680">
    <property type="entry name" value="Amidohydro-rel"/>
</dbReference>
<sequence length="436" mass="45410">MSASRLLVSDIAWLVDFADDPAAAPIVRTGVDLLIEDGRIADFGTGLDVPDAEVVDGRHRVVLPGFVDTHRHLWLTALRALTTDSDLGSYLELVLGTMAPRYTPEDVYTSTYFGALECLDAGVTTVQDFAHVMYSPEHADAAVSALADARVRAVFGYGYPAFDAEARDLADVRRVRAQHFASDHGLLTMELSPAGPSYAPIETVREDWELARELGLPITVHVGAGPVAERPILALQREGLLAAGTVYVHGNSLPDEELALIAESGGAVAIAPAVEAQMGHGAPMIGRLRAAGVRLGLGADVVTATAGDMFTLMRAALVTGHLGAGSRPTTADVLRAATLGGAEVLGLADRIGSLRPGKRADLVLLRADDSNLSPFGHDPVGAVVSSAHPGNIDAVVVDGRVVKRGGVLVGDPSAGVLDNLVSSAERMVRAAAGGVR</sequence>
<dbReference type="Gene3D" id="3.20.20.140">
    <property type="entry name" value="Metal-dependent hydrolases"/>
    <property type="match status" value="1"/>
</dbReference>
<dbReference type="RefSeq" id="WP_344665475.1">
    <property type="nucleotide sequence ID" value="NZ_BAAAQN010000010.1"/>
</dbReference>
<dbReference type="Pfam" id="PF01979">
    <property type="entry name" value="Amidohydro_1"/>
    <property type="match status" value="1"/>
</dbReference>
<dbReference type="InterPro" id="IPR050287">
    <property type="entry name" value="MTA/SAH_deaminase"/>
</dbReference>
<dbReference type="InterPro" id="IPR011059">
    <property type="entry name" value="Metal-dep_hydrolase_composite"/>
</dbReference>
<dbReference type="Proteomes" id="UP001500751">
    <property type="component" value="Unassembled WGS sequence"/>
</dbReference>
<evidence type="ECO:0000313" key="4">
    <source>
        <dbReference type="Proteomes" id="UP001500751"/>
    </source>
</evidence>
<evidence type="ECO:0000313" key="3">
    <source>
        <dbReference type="EMBL" id="GAA2024222.1"/>
    </source>
</evidence>
<dbReference type="InterPro" id="IPR032466">
    <property type="entry name" value="Metal_Hydrolase"/>
</dbReference>
<keyword evidence="1" id="KW-0378">Hydrolase</keyword>